<dbReference type="InterPro" id="IPR037869">
    <property type="entry name" value="Spp1/CFP1"/>
</dbReference>
<dbReference type="InterPro" id="IPR019786">
    <property type="entry name" value="Zinc_finger_PHD-type_CS"/>
</dbReference>
<dbReference type="InterPro" id="IPR013083">
    <property type="entry name" value="Znf_RING/FYVE/PHD"/>
</dbReference>
<dbReference type="PANTHER" id="PTHR46174:SF1">
    <property type="entry name" value="CXXC-TYPE ZINC FINGER PROTEIN 1"/>
    <property type="match status" value="1"/>
</dbReference>
<dbReference type="EMBL" id="LVVM01000249">
    <property type="protein sequence ID" value="OJA21176.1"/>
    <property type="molecule type" value="Genomic_DNA"/>
</dbReference>
<comment type="subcellular location">
    <subcellularLocation>
        <location evidence="1">Nucleus</location>
    </subcellularLocation>
</comment>
<evidence type="ECO:0000256" key="7">
    <source>
        <dbReference type="SAM" id="Coils"/>
    </source>
</evidence>
<evidence type="ECO:0000313" key="11">
    <source>
        <dbReference type="Proteomes" id="UP000183567"/>
    </source>
</evidence>
<keyword evidence="7" id="KW-0175">Coiled coil</keyword>
<dbReference type="CDD" id="cd16039">
    <property type="entry name" value="PHD_SPP1"/>
    <property type="match status" value="1"/>
</dbReference>
<accession>A0A1J8R5U4</accession>
<feature type="compositionally biased region" description="Low complexity" evidence="8">
    <location>
        <begin position="1"/>
        <end position="16"/>
    </location>
</feature>
<proteinExistence type="predicted"/>
<dbReference type="PRINTS" id="PR01217">
    <property type="entry name" value="PRICHEXTENSN"/>
</dbReference>
<dbReference type="GO" id="GO:0008270">
    <property type="term" value="F:zinc ion binding"/>
    <property type="evidence" value="ECO:0007669"/>
    <property type="project" value="UniProtKB-KW"/>
</dbReference>
<dbReference type="SMART" id="SM00249">
    <property type="entry name" value="PHD"/>
    <property type="match status" value="1"/>
</dbReference>
<gene>
    <name evidence="10" type="ORF">AZE42_04537</name>
</gene>
<protein>
    <recommendedName>
        <fullName evidence="9">PHD-type domain-containing protein</fullName>
    </recommendedName>
</protein>
<feature type="domain" description="PHD-type" evidence="9">
    <location>
        <begin position="249"/>
        <end position="300"/>
    </location>
</feature>
<keyword evidence="11" id="KW-1185">Reference proteome</keyword>
<feature type="compositionally biased region" description="Polar residues" evidence="8">
    <location>
        <begin position="551"/>
        <end position="560"/>
    </location>
</feature>
<dbReference type="AlphaFoldDB" id="A0A1J8R5U4"/>
<dbReference type="OrthoDB" id="436852at2759"/>
<feature type="compositionally biased region" description="Basic residues" evidence="8">
    <location>
        <begin position="186"/>
        <end position="198"/>
    </location>
</feature>
<keyword evidence="2" id="KW-0479">Metal-binding</keyword>
<evidence type="ECO:0000256" key="3">
    <source>
        <dbReference type="ARBA" id="ARBA00022771"/>
    </source>
</evidence>
<dbReference type="Gene3D" id="3.30.40.10">
    <property type="entry name" value="Zinc/RING finger domain, C3HC4 (zinc finger)"/>
    <property type="match status" value="1"/>
</dbReference>
<feature type="compositionally biased region" description="Polar residues" evidence="8">
    <location>
        <begin position="72"/>
        <end position="81"/>
    </location>
</feature>
<feature type="region of interest" description="Disordered" evidence="8">
    <location>
        <begin position="545"/>
        <end position="589"/>
    </location>
</feature>
<dbReference type="GO" id="GO:0045893">
    <property type="term" value="P:positive regulation of DNA-templated transcription"/>
    <property type="evidence" value="ECO:0007669"/>
    <property type="project" value="TreeGrafter"/>
</dbReference>
<dbReference type="InterPro" id="IPR019787">
    <property type="entry name" value="Znf_PHD-finger"/>
</dbReference>
<dbReference type="STRING" id="180088.A0A1J8R5U4"/>
<feature type="compositionally biased region" description="Basic residues" evidence="8">
    <location>
        <begin position="124"/>
        <end position="135"/>
    </location>
</feature>
<comment type="caution">
    <text evidence="10">The sequence shown here is derived from an EMBL/GenBank/DDBJ whole genome shotgun (WGS) entry which is preliminary data.</text>
</comment>
<name>A0A1J8R5U4_9AGAM</name>
<evidence type="ECO:0000313" key="10">
    <source>
        <dbReference type="EMBL" id="OJA21176.1"/>
    </source>
</evidence>
<dbReference type="PROSITE" id="PS01359">
    <property type="entry name" value="ZF_PHD_1"/>
    <property type="match status" value="1"/>
</dbReference>
<feature type="region of interest" description="Disordered" evidence="8">
    <location>
        <begin position="1"/>
        <end position="242"/>
    </location>
</feature>
<feature type="compositionally biased region" description="Low complexity" evidence="8">
    <location>
        <begin position="82"/>
        <end position="97"/>
    </location>
</feature>
<dbReference type="Proteomes" id="UP000183567">
    <property type="component" value="Unassembled WGS sequence"/>
</dbReference>
<evidence type="ECO:0000256" key="4">
    <source>
        <dbReference type="ARBA" id="ARBA00022833"/>
    </source>
</evidence>
<sequence>MPPISSSSPAVPGSPSARAESTENNLPPMYRGKAKVPSPPLSLPSDVPSKVEEQEMHVPSPAHVTPPAAAQGSMSPPSATHASSSRESPARPSAASQSPPPKPDSSSMDVDEELLSLIEDHHTSHPKASRSKPKRSPSPQCLSPPDEEVMPPPPAAPAPAKKKAEPTKAGKKKVTTAPKPAPKPKPPPKPRTKPPPKTKAKEPTPKDVLKNSLLAKHAAASRSRSASVMPVDAKEELDADEDSDREDDKLYCVCKTRYDEDRVMIACDRCDEWYHTQCVNMPDLEVDLVDQFICPLCIQSNPQLNLQTTYKRRCFFGLRHTDPSSPSACHKPSRGAFSKYCSDECGVKYMQLSISQWERNGRKRDLLWETVKNAEKREGVVVCADAKMDTDRKPSTQQRKADREVASLNARLADVVKEREMMKREMDMVVWRERLVELASERAERVDECGWDQRLCFGEEEWVDFGAEVLETYEEKGKEEAMEDAMQVDGVTTNHGEWWCTGKKKCERHAGWQKLRAADAAFDKETKEAILSNLTTREREIRKGIEDILYPQTSNTSQAPKPSPDAPLNGSSKPRINGDAAEKGKKKKS</sequence>
<feature type="coiled-coil region" evidence="7">
    <location>
        <begin position="398"/>
        <end position="425"/>
    </location>
</feature>
<evidence type="ECO:0000256" key="1">
    <source>
        <dbReference type="ARBA" id="ARBA00004123"/>
    </source>
</evidence>
<dbReference type="SUPFAM" id="SSF57903">
    <property type="entry name" value="FYVE/PHD zinc finger"/>
    <property type="match status" value="1"/>
</dbReference>
<evidence type="ECO:0000256" key="5">
    <source>
        <dbReference type="ARBA" id="ARBA00023242"/>
    </source>
</evidence>
<feature type="compositionally biased region" description="Basic and acidic residues" evidence="8">
    <location>
        <begin position="199"/>
        <end position="209"/>
    </location>
</feature>
<organism evidence="10 11">
    <name type="scientific">Rhizopogon vesiculosus</name>
    <dbReference type="NCBI Taxonomy" id="180088"/>
    <lineage>
        <taxon>Eukaryota</taxon>
        <taxon>Fungi</taxon>
        <taxon>Dikarya</taxon>
        <taxon>Basidiomycota</taxon>
        <taxon>Agaricomycotina</taxon>
        <taxon>Agaricomycetes</taxon>
        <taxon>Agaricomycetidae</taxon>
        <taxon>Boletales</taxon>
        <taxon>Suillineae</taxon>
        <taxon>Rhizopogonaceae</taxon>
        <taxon>Rhizopogon</taxon>
    </lineage>
</organism>
<dbReference type="PANTHER" id="PTHR46174">
    <property type="entry name" value="CXXC-TYPE ZINC FINGER PROTEIN 1"/>
    <property type="match status" value="1"/>
</dbReference>
<keyword evidence="5" id="KW-0539">Nucleus</keyword>
<reference evidence="10 11" key="1">
    <citation type="submission" date="2016-03" db="EMBL/GenBank/DDBJ databases">
        <title>Comparative genomics of the ectomycorrhizal sister species Rhizopogon vinicolor and Rhizopogon vesiculosus (Basidiomycota: Boletales) reveals a divergence of the mating type B locus.</title>
        <authorList>
            <person name="Mujic A.B."/>
            <person name="Kuo A."/>
            <person name="Tritt A."/>
            <person name="Lipzen A."/>
            <person name="Chen C."/>
            <person name="Johnson J."/>
            <person name="Sharma A."/>
            <person name="Barry K."/>
            <person name="Grigoriev I.V."/>
            <person name="Spatafora J.W."/>
        </authorList>
    </citation>
    <scope>NUCLEOTIDE SEQUENCE [LARGE SCALE GENOMIC DNA]</scope>
    <source>
        <strain evidence="10 11">AM-OR11-056</strain>
    </source>
</reference>
<dbReference type="InterPro" id="IPR011011">
    <property type="entry name" value="Znf_FYVE_PHD"/>
</dbReference>
<evidence type="ECO:0000256" key="6">
    <source>
        <dbReference type="PROSITE-ProRule" id="PRU00146"/>
    </source>
</evidence>
<dbReference type="PROSITE" id="PS50016">
    <property type="entry name" value="ZF_PHD_2"/>
    <property type="match status" value="1"/>
</dbReference>
<dbReference type="GO" id="GO:0048188">
    <property type="term" value="C:Set1C/COMPASS complex"/>
    <property type="evidence" value="ECO:0007669"/>
    <property type="project" value="InterPro"/>
</dbReference>
<evidence type="ECO:0000256" key="8">
    <source>
        <dbReference type="SAM" id="MobiDB-lite"/>
    </source>
</evidence>
<keyword evidence="3 6" id="KW-0863">Zinc-finger</keyword>
<evidence type="ECO:0000259" key="9">
    <source>
        <dbReference type="PROSITE" id="PS50016"/>
    </source>
</evidence>
<dbReference type="Pfam" id="PF00628">
    <property type="entry name" value="PHD"/>
    <property type="match status" value="1"/>
</dbReference>
<feature type="compositionally biased region" description="Low complexity" evidence="8">
    <location>
        <begin position="218"/>
        <end position="227"/>
    </location>
</feature>
<evidence type="ECO:0000256" key="2">
    <source>
        <dbReference type="ARBA" id="ARBA00022723"/>
    </source>
</evidence>
<dbReference type="InterPro" id="IPR001965">
    <property type="entry name" value="Znf_PHD"/>
</dbReference>
<keyword evidence="4" id="KW-0862">Zinc</keyword>